<dbReference type="EMBL" id="KQ086088">
    <property type="protein sequence ID" value="KLO08515.1"/>
    <property type="molecule type" value="Genomic_DNA"/>
</dbReference>
<evidence type="ECO:0000256" key="1">
    <source>
        <dbReference type="SAM" id="MobiDB-lite"/>
    </source>
</evidence>
<organism evidence="2 3">
    <name type="scientific">Schizopora paradoxa</name>
    <dbReference type="NCBI Taxonomy" id="27342"/>
    <lineage>
        <taxon>Eukaryota</taxon>
        <taxon>Fungi</taxon>
        <taxon>Dikarya</taxon>
        <taxon>Basidiomycota</taxon>
        <taxon>Agaricomycotina</taxon>
        <taxon>Agaricomycetes</taxon>
        <taxon>Hymenochaetales</taxon>
        <taxon>Schizoporaceae</taxon>
        <taxon>Schizopora</taxon>
    </lineage>
</organism>
<feature type="compositionally biased region" description="Basic and acidic residues" evidence="1">
    <location>
        <begin position="60"/>
        <end position="77"/>
    </location>
</feature>
<feature type="region of interest" description="Disordered" evidence="1">
    <location>
        <begin position="1"/>
        <end position="98"/>
    </location>
</feature>
<dbReference type="Proteomes" id="UP000053477">
    <property type="component" value="Unassembled WGS sequence"/>
</dbReference>
<feature type="compositionally biased region" description="Polar residues" evidence="1">
    <location>
        <begin position="35"/>
        <end position="45"/>
    </location>
</feature>
<evidence type="ECO:0000313" key="2">
    <source>
        <dbReference type="EMBL" id="KLO08515.1"/>
    </source>
</evidence>
<dbReference type="AlphaFoldDB" id="A0A0H2R9K0"/>
<dbReference type="InParanoid" id="A0A0H2R9K0"/>
<proteinExistence type="predicted"/>
<sequence length="294" mass="32457">MSTPTKSPRTRTPHKQHCCTKCGEPMKGHKRYQCGTPTKSDSSPKPASGSRRKSLSPIDAKMKALEIGTPERDERERMQRRRSSVALPPRPETLVSLSSNDKAVLEVLAKPGMLSTEGPEEEKLQAAGNIQKWLNDVPPPTSPRKARRSRAPSDEKPAIDTTQEIQDTVLFDTARSTTPRPKGSLQRTYSAKEMDDFLQSLEERSTQPTTQVYRIPAADVEELKKRAMRCKLFVRGAIPEKGDGWVVVGEDKAAVEEVCDRVANEERREKGGLGGVLKPGLVGAAITWLALAYS</sequence>
<reference evidence="2 3" key="1">
    <citation type="submission" date="2015-04" db="EMBL/GenBank/DDBJ databases">
        <title>Complete genome sequence of Schizopora paradoxa KUC8140, a cosmopolitan wood degrader in East Asia.</title>
        <authorList>
            <consortium name="DOE Joint Genome Institute"/>
            <person name="Min B."/>
            <person name="Park H."/>
            <person name="Jang Y."/>
            <person name="Kim J.-J."/>
            <person name="Kim K.H."/>
            <person name="Pangilinan J."/>
            <person name="Lipzen A."/>
            <person name="Riley R."/>
            <person name="Grigoriev I.V."/>
            <person name="Spatafora J.W."/>
            <person name="Choi I.-G."/>
        </authorList>
    </citation>
    <scope>NUCLEOTIDE SEQUENCE [LARGE SCALE GENOMIC DNA]</scope>
    <source>
        <strain evidence="2 3">KUC8140</strain>
    </source>
</reference>
<gene>
    <name evidence="2" type="ORF">SCHPADRAFT_908548</name>
</gene>
<dbReference type="OrthoDB" id="3263613at2759"/>
<accession>A0A0H2R9K0</accession>
<feature type="compositionally biased region" description="Basic residues" evidence="1">
    <location>
        <begin position="8"/>
        <end position="18"/>
    </location>
</feature>
<protein>
    <submittedName>
        <fullName evidence="2">Uncharacterized protein</fullName>
    </submittedName>
</protein>
<keyword evidence="3" id="KW-1185">Reference proteome</keyword>
<feature type="region of interest" description="Disordered" evidence="1">
    <location>
        <begin position="132"/>
        <end position="157"/>
    </location>
</feature>
<name>A0A0H2R9K0_9AGAM</name>
<evidence type="ECO:0000313" key="3">
    <source>
        <dbReference type="Proteomes" id="UP000053477"/>
    </source>
</evidence>